<dbReference type="AlphaFoldDB" id="G4YXE8"/>
<feature type="non-terminal residue" evidence="2">
    <location>
        <position position="170"/>
    </location>
</feature>
<dbReference type="InParanoid" id="G4YXE8"/>
<feature type="compositionally biased region" description="Basic and acidic residues" evidence="1">
    <location>
        <begin position="83"/>
        <end position="95"/>
    </location>
</feature>
<keyword evidence="3" id="KW-1185">Reference proteome</keyword>
<dbReference type="Proteomes" id="UP000002640">
    <property type="component" value="Unassembled WGS sequence"/>
</dbReference>
<evidence type="ECO:0000313" key="3">
    <source>
        <dbReference type="Proteomes" id="UP000002640"/>
    </source>
</evidence>
<sequence length="170" mass="18964">MQPAVARSETWRRKESTTRRQLSKRGRGDGDTSAAAAAAGEFVRLAAVIDDCAAFNPKQWRHVLDKSATVLRQGGQASSNLSNERRMVERTEKKTSIKRPLSREEEEEYTLVDGLGVFPTLSVTQYLNQPDMVKDILREAEGAMTMGQQQSEEGVIVEEEEVVVVDPEIQ</sequence>
<gene>
    <name evidence="2" type="ORF">PHYSODRAFT_482860</name>
</gene>
<protein>
    <submittedName>
        <fullName evidence="2">Uncharacterized protein</fullName>
    </submittedName>
</protein>
<organism evidence="2 3">
    <name type="scientific">Phytophthora sojae (strain P6497)</name>
    <name type="common">Soybean stem and root rot agent</name>
    <name type="synonym">Phytophthora megasperma f. sp. glycines</name>
    <dbReference type="NCBI Taxonomy" id="1094619"/>
    <lineage>
        <taxon>Eukaryota</taxon>
        <taxon>Sar</taxon>
        <taxon>Stramenopiles</taxon>
        <taxon>Oomycota</taxon>
        <taxon>Peronosporomycetes</taxon>
        <taxon>Peronosporales</taxon>
        <taxon>Peronosporaceae</taxon>
        <taxon>Phytophthora</taxon>
    </lineage>
</organism>
<dbReference type="KEGG" id="psoj:PHYSODRAFT_482860"/>
<dbReference type="GeneID" id="20655543"/>
<proteinExistence type="predicted"/>
<accession>G4YXE8</accession>
<evidence type="ECO:0000313" key="2">
    <source>
        <dbReference type="EMBL" id="EGZ26182.1"/>
    </source>
</evidence>
<dbReference type="RefSeq" id="XP_009521470.1">
    <property type="nucleotide sequence ID" value="XM_009523175.1"/>
</dbReference>
<dbReference type="EMBL" id="JH159152">
    <property type="protein sequence ID" value="EGZ26182.1"/>
    <property type="molecule type" value="Genomic_DNA"/>
</dbReference>
<feature type="compositionally biased region" description="Basic and acidic residues" evidence="1">
    <location>
        <begin position="9"/>
        <end position="18"/>
    </location>
</feature>
<feature type="region of interest" description="Disordered" evidence="1">
    <location>
        <begin position="73"/>
        <end position="103"/>
    </location>
</feature>
<reference evidence="2 3" key="1">
    <citation type="journal article" date="2006" name="Science">
        <title>Phytophthora genome sequences uncover evolutionary origins and mechanisms of pathogenesis.</title>
        <authorList>
            <person name="Tyler B.M."/>
            <person name="Tripathy S."/>
            <person name="Zhang X."/>
            <person name="Dehal P."/>
            <person name="Jiang R.H."/>
            <person name="Aerts A."/>
            <person name="Arredondo F.D."/>
            <person name="Baxter L."/>
            <person name="Bensasson D."/>
            <person name="Beynon J.L."/>
            <person name="Chapman J."/>
            <person name="Damasceno C.M."/>
            <person name="Dorrance A.E."/>
            <person name="Dou D."/>
            <person name="Dickerman A.W."/>
            <person name="Dubchak I.L."/>
            <person name="Garbelotto M."/>
            <person name="Gijzen M."/>
            <person name="Gordon S.G."/>
            <person name="Govers F."/>
            <person name="Grunwald N.J."/>
            <person name="Huang W."/>
            <person name="Ivors K.L."/>
            <person name="Jones R.W."/>
            <person name="Kamoun S."/>
            <person name="Krampis K."/>
            <person name="Lamour K.H."/>
            <person name="Lee M.K."/>
            <person name="McDonald W.H."/>
            <person name="Medina M."/>
            <person name="Meijer H.J."/>
            <person name="Nordberg E.K."/>
            <person name="Maclean D.J."/>
            <person name="Ospina-Giraldo M.D."/>
            <person name="Morris P.F."/>
            <person name="Phuntumart V."/>
            <person name="Putnam N.H."/>
            <person name="Rash S."/>
            <person name="Rose J.K."/>
            <person name="Sakihama Y."/>
            <person name="Salamov A.A."/>
            <person name="Savidor A."/>
            <person name="Scheuring C.F."/>
            <person name="Smith B.M."/>
            <person name="Sobral B.W."/>
            <person name="Terry A."/>
            <person name="Torto-Alalibo T.A."/>
            <person name="Win J."/>
            <person name="Xu Z."/>
            <person name="Zhang H."/>
            <person name="Grigoriev I.V."/>
            <person name="Rokhsar D.S."/>
            <person name="Boore J.L."/>
        </authorList>
    </citation>
    <scope>NUCLEOTIDE SEQUENCE [LARGE SCALE GENOMIC DNA]</scope>
    <source>
        <strain evidence="2 3">P6497</strain>
    </source>
</reference>
<evidence type="ECO:0000256" key="1">
    <source>
        <dbReference type="SAM" id="MobiDB-lite"/>
    </source>
</evidence>
<feature type="region of interest" description="Disordered" evidence="1">
    <location>
        <begin position="1"/>
        <end position="34"/>
    </location>
</feature>
<dbReference type="OMA" id="VIDDCAA"/>
<name>G4YXE8_PHYSP</name>